<accession>A0A5C1ARU0</accession>
<dbReference type="KEGG" id="lrs:PX52LOC_07856"/>
<dbReference type="AlphaFoldDB" id="A0A5C1ARU0"/>
<dbReference type="PANTHER" id="PTHR43289:SF6">
    <property type="entry name" value="SERINE_THREONINE-PROTEIN KINASE NEKL-3"/>
    <property type="match status" value="1"/>
</dbReference>
<dbReference type="Pfam" id="PF00069">
    <property type="entry name" value="Pkinase"/>
    <property type="match status" value="1"/>
</dbReference>
<dbReference type="InterPro" id="IPR011009">
    <property type="entry name" value="Kinase-like_dom_sf"/>
</dbReference>
<dbReference type="Pfam" id="PF13374">
    <property type="entry name" value="TPR_10"/>
    <property type="match status" value="1"/>
</dbReference>
<evidence type="ECO:0000313" key="10">
    <source>
        <dbReference type="Proteomes" id="UP000324974"/>
    </source>
</evidence>
<dbReference type="SMART" id="SM00028">
    <property type="entry name" value="TPR"/>
    <property type="match status" value="10"/>
</dbReference>
<keyword evidence="3 9" id="KW-0418">Kinase</keyword>
<dbReference type="SUPFAM" id="SSF48452">
    <property type="entry name" value="TPR-like"/>
    <property type="match status" value="3"/>
</dbReference>
<name>A0A5C1ARU0_9BACT</name>
<dbReference type="InterPro" id="IPR000719">
    <property type="entry name" value="Prot_kinase_dom"/>
</dbReference>
<sequence>MTPPVDEATFVSPHKNRPLTEADAPTVANDALPDLGGHRYDLRELIATGGMGAVYRAWDRLLCRDVAVKVPHTKPSGPTLDRFRNEATTAAQLQHPNIPPVYDVGALPDGRPFLAMKLVVGRTLDTFIRDGSATLDIPAVLEAVAQAIGYAHDRGILHRDLKPANVMVGAFGEVQVMDWGLAKSIGPPSGRHPAARPAATGGAACPSAGDLVGTPAYMAPEQASGAPLTPAADVFGLGGVLCALLTGAGPFADDDSESSLRQAAGGAVGAAHARLDTCGAPAPLIELAKRCLAARPAERPANGSEVAVAVARIRLDADDRARRATLARAVADARRRWWVRGAAAVLLVLAAGTAAALWQTGRATTAEAATREQLTKTVAAEAQARAKGEEAEAALRVAGARTDLALGAFRELVFGVQERLEERPGTQDLRKALLGVARDGLEKIVGDPLARGRPDRTLFATRMQLGDLEQSLGHTAAADREYRAGDELLTRLRAADPANAELQHDRVLILSRLGDTALTLGRPTEARELLQRGLDAAESLLAAVPADEKTCRVRDALASRIATLELDAGRPEDGLAFFQTCLPAFQRRAAAAPAGAAAHRDLGVVYTKLGDGALKLGHAADAEGYFRQAFDVFDRLAAPQDLAILYGRLGDAAAHQNRVADARRNYEREQALCERLAVEDPKDAGRQRAVAVSHEKLGNLALAEGRRDEARDRYRRAAAGLERLAEADPANGSVRKDQAILYEKLGAVAFDAGQTAAAADYHAKAAAAYETLVGLDPRDTAARRSWAVSCSRLGDALLRHGRTAEARAAFERWHALAAELAAPDDAAARLEVAKALTGLGDTTLQLGDRERATAFQRQALAIRQALAAAAPGELAVRRELGVSHDRLGNLALQAGQFEDALGHYGRAAAVAEALAAADPANVNDRRDHAAVLDRLGLVSLQLGRPAEALAHWGRFNRLALEVAAADPTNARHRRLVGISWVRLGEAAHRLGRTAEALEHFRRGVEVARSARDADPASLEAATDLFVLSLKFGNVYKDLHRYADAVGWFAAGRAALLPWHEKGRLTGSAADYVAMMDRELELCRDARRAVEDVEFVFGLPAARVPDLALIRVKSLIGSGRQAEAIDTAERLANWAELQGRDAADHCYNAACAVALCCRTPADPLLDKALALLQAATARGYFTPATVAHFKRDSDFDGIRTCPKFVAFVAALERGREAAPRPREK</sequence>
<proteinExistence type="predicted"/>
<dbReference type="EMBL" id="CP042425">
    <property type="protein sequence ID" value="QEL20746.1"/>
    <property type="molecule type" value="Genomic_DNA"/>
</dbReference>
<keyword evidence="10" id="KW-1185">Reference proteome</keyword>
<keyword evidence="5" id="KW-0802">TPR repeat</keyword>
<dbReference type="CDD" id="cd14014">
    <property type="entry name" value="STKc_PknB_like"/>
    <property type="match status" value="1"/>
</dbReference>
<evidence type="ECO:0000256" key="7">
    <source>
        <dbReference type="SAM" id="MobiDB-lite"/>
    </source>
</evidence>
<evidence type="ECO:0000256" key="2">
    <source>
        <dbReference type="ARBA" id="ARBA00022741"/>
    </source>
</evidence>
<dbReference type="GO" id="GO:0005524">
    <property type="term" value="F:ATP binding"/>
    <property type="evidence" value="ECO:0007669"/>
    <property type="project" value="UniProtKB-KW"/>
</dbReference>
<keyword evidence="4" id="KW-0067">ATP-binding</keyword>
<feature type="region of interest" description="Disordered" evidence="7">
    <location>
        <begin position="1"/>
        <end position="23"/>
    </location>
</feature>
<protein>
    <submittedName>
        <fullName evidence="9">Serine/threonine protein kinase</fullName>
    </submittedName>
</protein>
<dbReference type="InterPro" id="IPR011990">
    <property type="entry name" value="TPR-like_helical_dom_sf"/>
</dbReference>
<evidence type="ECO:0000313" key="9">
    <source>
        <dbReference type="EMBL" id="QEL20746.1"/>
    </source>
</evidence>
<keyword evidence="6" id="KW-0175">Coiled coil</keyword>
<evidence type="ECO:0000259" key="8">
    <source>
        <dbReference type="PROSITE" id="PS50011"/>
    </source>
</evidence>
<dbReference type="Proteomes" id="UP000324974">
    <property type="component" value="Chromosome"/>
</dbReference>
<gene>
    <name evidence="9" type="ORF">PX52LOC_07856</name>
</gene>
<dbReference type="Pfam" id="PF13181">
    <property type="entry name" value="TPR_8"/>
    <property type="match status" value="1"/>
</dbReference>
<feature type="coiled-coil region" evidence="6">
    <location>
        <begin position="652"/>
        <end position="679"/>
    </location>
</feature>
<dbReference type="SUPFAM" id="SSF56112">
    <property type="entry name" value="Protein kinase-like (PK-like)"/>
    <property type="match status" value="1"/>
</dbReference>
<evidence type="ECO:0000256" key="3">
    <source>
        <dbReference type="ARBA" id="ARBA00022777"/>
    </source>
</evidence>
<organism evidence="9 10">
    <name type="scientific">Limnoglobus roseus</name>
    <dbReference type="NCBI Taxonomy" id="2598579"/>
    <lineage>
        <taxon>Bacteria</taxon>
        <taxon>Pseudomonadati</taxon>
        <taxon>Planctomycetota</taxon>
        <taxon>Planctomycetia</taxon>
        <taxon>Gemmatales</taxon>
        <taxon>Gemmataceae</taxon>
        <taxon>Limnoglobus</taxon>
    </lineage>
</organism>
<dbReference type="InterPro" id="IPR019734">
    <property type="entry name" value="TPR_rpt"/>
</dbReference>
<keyword evidence="2" id="KW-0547">Nucleotide-binding</keyword>
<dbReference type="InterPro" id="IPR008271">
    <property type="entry name" value="Ser/Thr_kinase_AS"/>
</dbReference>
<dbReference type="PANTHER" id="PTHR43289">
    <property type="entry name" value="MITOGEN-ACTIVATED PROTEIN KINASE KINASE KINASE 20-RELATED"/>
    <property type="match status" value="1"/>
</dbReference>
<keyword evidence="9" id="KW-0723">Serine/threonine-protein kinase</keyword>
<evidence type="ECO:0000256" key="6">
    <source>
        <dbReference type="SAM" id="Coils"/>
    </source>
</evidence>
<dbReference type="Gene3D" id="1.25.40.10">
    <property type="entry name" value="Tetratricopeptide repeat domain"/>
    <property type="match status" value="4"/>
</dbReference>
<feature type="repeat" description="TPR" evidence="5">
    <location>
        <begin position="977"/>
        <end position="1010"/>
    </location>
</feature>
<dbReference type="GO" id="GO:0004674">
    <property type="term" value="F:protein serine/threonine kinase activity"/>
    <property type="evidence" value="ECO:0007669"/>
    <property type="project" value="UniProtKB-KW"/>
</dbReference>
<feature type="domain" description="Protein kinase" evidence="8">
    <location>
        <begin position="40"/>
        <end position="315"/>
    </location>
</feature>
<keyword evidence="1" id="KW-0808">Transferase</keyword>
<reference evidence="10" key="1">
    <citation type="submission" date="2019-08" db="EMBL/GenBank/DDBJ databases">
        <title>Limnoglobus roseus gen. nov., sp. nov., a novel freshwater planctomycete with a giant genome from the family Gemmataceae.</title>
        <authorList>
            <person name="Kulichevskaya I.S."/>
            <person name="Naumoff D.G."/>
            <person name="Miroshnikov K."/>
            <person name="Ivanova A."/>
            <person name="Philippov D.A."/>
            <person name="Hakobyan A."/>
            <person name="Rijpstra I.C."/>
            <person name="Sinninghe Damste J.S."/>
            <person name="Liesack W."/>
            <person name="Dedysh S.N."/>
        </authorList>
    </citation>
    <scope>NUCLEOTIDE SEQUENCE [LARGE SCALE GENOMIC DNA]</scope>
    <source>
        <strain evidence="10">PX52</strain>
    </source>
</reference>
<evidence type="ECO:0000256" key="4">
    <source>
        <dbReference type="ARBA" id="ARBA00022840"/>
    </source>
</evidence>
<dbReference type="Gene3D" id="3.30.200.20">
    <property type="entry name" value="Phosphorylase Kinase, domain 1"/>
    <property type="match status" value="1"/>
</dbReference>
<dbReference type="PROSITE" id="PS50005">
    <property type="entry name" value="TPR"/>
    <property type="match status" value="1"/>
</dbReference>
<dbReference type="Gene3D" id="1.10.510.10">
    <property type="entry name" value="Transferase(Phosphotransferase) domain 1"/>
    <property type="match status" value="1"/>
</dbReference>
<dbReference type="PROSITE" id="PS00108">
    <property type="entry name" value="PROTEIN_KINASE_ST"/>
    <property type="match status" value="1"/>
</dbReference>
<dbReference type="PROSITE" id="PS50011">
    <property type="entry name" value="PROTEIN_KINASE_DOM"/>
    <property type="match status" value="1"/>
</dbReference>
<dbReference type="SMART" id="SM00220">
    <property type="entry name" value="S_TKc"/>
    <property type="match status" value="1"/>
</dbReference>
<evidence type="ECO:0000256" key="1">
    <source>
        <dbReference type="ARBA" id="ARBA00022679"/>
    </source>
</evidence>
<evidence type="ECO:0000256" key="5">
    <source>
        <dbReference type="PROSITE-ProRule" id="PRU00339"/>
    </source>
</evidence>
<dbReference type="RefSeq" id="WP_168219473.1">
    <property type="nucleotide sequence ID" value="NZ_CP042425.1"/>
</dbReference>